<dbReference type="Proteomes" id="UP000076038">
    <property type="component" value="Chromosome"/>
</dbReference>
<accession>A0A143QT26</accession>
<dbReference type="EMBL" id="CP015220">
    <property type="protein sequence ID" value="AMY26084.1"/>
    <property type="molecule type" value="Genomic_DNA"/>
</dbReference>
<keyword evidence="2" id="KW-1185">Reference proteome</keyword>
<evidence type="ECO:0000313" key="1">
    <source>
        <dbReference type="EMBL" id="AMY26084.1"/>
    </source>
</evidence>
<gene>
    <name evidence="1" type="ORF">A3Q41_04822</name>
</gene>
<dbReference type="KEGG" id="rhs:A3Q41_04822"/>
<sequence length="99" mass="10834">MVELFGDYEKDMPSDDEAFDLEAIPGFADGDWPEWPAQLMLKLVPGSIVAKYGRKVDSVFNGEFLEFDAADEDIIVSEMKDAGFACSRDDGFVATASGL</sequence>
<reference evidence="1 2" key="1">
    <citation type="journal article" date="2016" name="Genome Announc.">
        <title>Complete Genome and Plasmid Sequences for Rhodococcus fascians D188 and Draft Sequences for Rhodococcus Isolates PBTS 1 and PBTS 2.</title>
        <authorList>
            <person name="Stamler R.A."/>
            <person name="Vereecke D."/>
            <person name="Zhang Y."/>
            <person name="Schilkey F."/>
            <person name="Devitt N."/>
            <person name="Randall J.J."/>
        </authorList>
    </citation>
    <scope>NUCLEOTIDE SEQUENCE [LARGE SCALE GENOMIC DNA]</scope>
    <source>
        <strain evidence="1 2">PBTS2</strain>
    </source>
</reference>
<protein>
    <submittedName>
        <fullName evidence="1">Uncharacterized protein</fullName>
    </submittedName>
</protein>
<name>A0A143QT26_RHOFA</name>
<evidence type="ECO:0000313" key="2">
    <source>
        <dbReference type="Proteomes" id="UP000076038"/>
    </source>
</evidence>
<proteinExistence type="predicted"/>
<dbReference type="PATRIC" id="fig|1653479.3.peg.4878"/>
<dbReference type="AlphaFoldDB" id="A0A143QT26"/>
<organism evidence="1 2">
    <name type="scientific">Rhodococcoides fascians</name>
    <name type="common">Rhodococcus fascians</name>
    <dbReference type="NCBI Taxonomy" id="1828"/>
    <lineage>
        <taxon>Bacteria</taxon>
        <taxon>Bacillati</taxon>
        <taxon>Actinomycetota</taxon>
        <taxon>Actinomycetes</taxon>
        <taxon>Mycobacteriales</taxon>
        <taxon>Nocardiaceae</taxon>
        <taxon>Rhodococcoides</taxon>
    </lineage>
</organism>
<reference evidence="2" key="2">
    <citation type="submission" date="2016-04" db="EMBL/GenBank/DDBJ databases">
        <title>Complete Genome and Plasmid Sequences for Rhodococcus fascians D188 and Draft Sequences for Rhodococcus spp. Isolates PBTS 1 and PBTS 2.</title>
        <authorList>
            <person name="Stamer R."/>
            <person name="Vereecke D."/>
            <person name="Zhang Y."/>
            <person name="Schilkey F."/>
            <person name="Devitt N."/>
            <person name="Randall J."/>
        </authorList>
    </citation>
    <scope>NUCLEOTIDE SEQUENCE [LARGE SCALE GENOMIC DNA]</scope>
    <source>
        <strain evidence="2">PBTS2</strain>
    </source>
</reference>